<organism evidence="2">
    <name type="scientific">Dasymutilla occidentalis</name>
    <name type="common">Cow killer</name>
    <name type="synonym">Velvet ant</name>
    <dbReference type="NCBI Taxonomy" id="374947"/>
    <lineage>
        <taxon>Eukaryota</taxon>
        <taxon>Metazoa</taxon>
        <taxon>Ecdysozoa</taxon>
        <taxon>Arthropoda</taxon>
        <taxon>Hexapoda</taxon>
        <taxon>Insecta</taxon>
        <taxon>Pterygota</taxon>
        <taxon>Neoptera</taxon>
        <taxon>Endopterygota</taxon>
        <taxon>Hymenoptera</taxon>
        <taxon>Apocrita</taxon>
        <taxon>Aculeata</taxon>
        <taxon>Pompiloidea</taxon>
        <taxon>Mutillidae</taxon>
        <taxon>Sphaeropthalminae</taxon>
        <taxon>Dasymutilla</taxon>
    </lineage>
</organism>
<dbReference type="AlphaFoldDB" id="A0A8T9VPS4"/>
<proteinExistence type="evidence at transcript level"/>
<evidence type="ECO:0000313" key="2">
    <source>
        <dbReference type="EMBL" id="UOY17182.1"/>
    </source>
</evidence>
<feature type="region of interest" description="Disordered" evidence="1">
    <location>
        <begin position="47"/>
        <end position="68"/>
    </location>
</feature>
<reference evidence="2" key="1">
    <citation type="submission" date="2020-12" db="EMBL/GenBank/DDBJ databases">
        <authorList>
            <person name="Robinson S.D."/>
        </authorList>
    </citation>
    <scope>NUCLEOTIDE SEQUENCE</scope>
    <source>
        <tissue evidence="2">Venom apparatus</tissue>
    </source>
</reference>
<sequence>MNLSTLFFGIVVVFIATVSIFFDNVEASASPDALAAPDALADAEALPLALPKRGRSRGDGKKGKKPKDKIASKIGDIIKNSLNKFGVVAGETIVEKTVEAVKDALQSGEASAEEEAPSE</sequence>
<accession>A0A8T9VPS4</accession>
<protein>
    <submittedName>
        <fullName evidence="2">Venom peptide</fullName>
    </submittedName>
</protein>
<evidence type="ECO:0000256" key="1">
    <source>
        <dbReference type="SAM" id="MobiDB-lite"/>
    </source>
</evidence>
<dbReference type="EMBL" id="MW323238">
    <property type="protein sequence ID" value="UOY17182.1"/>
    <property type="molecule type" value="mRNA"/>
</dbReference>
<name>A0A8T9VPS4_DASOC</name>